<dbReference type="NCBIfam" id="TIGR02532">
    <property type="entry name" value="IV_pilin_GFxxxE"/>
    <property type="match status" value="1"/>
</dbReference>
<dbReference type="Pfam" id="PF08334">
    <property type="entry name" value="T2SSG"/>
    <property type="match status" value="1"/>
</dbReference>
<dbReference type="EMBL" id="CP139781">
    <property type="protein sequence ID" value="WRQ88122.1"/>
    <property type="molecule type" value="Genomic_DNA"/>
</dbReference>
<keyword evidence="6" id="KW-1185">Reference proteome</keyword>
<accession>A0ABZ1C8U6</accession>
<feature type="region of interest" description="Disordered" evidence="2">
    <location>
        <begin position="163"/>
        <end position="183"/>
    </location>
</feature>
<dbReference type="InterPro" id="IPR012902">
    <property type="entry name" value="N_methyl_site"/>
</dbReference>
<dbReference type="Proteomes" id="UP000738431">
    <property type="component" value="Chromosome"/>
</dbReference>
<evidence type="ECO:0000256" key="3">
    <source>
        <dbReference type="SAM" id="Phobius"/>
    </source>
</evidence>
<dbReference type="Pfam" id="PF07963">
    <property type="entry name" value="N_methyl"/>
    <property type="match status" value="1"/>
</dbReference>
<keyword evidence="3" id="KW-0812">Transmembrane</keyword>
<dbReference type="PRINTS" id="PR00813">
    <property type="entry name" value="BCTERIALGSPG"/>
</dbReference>
<dbReference type="InterPro" id="IPR013545">
    <property type="entry name" value="T2SS_protein-GspG_C"/>
</dbReference>
<dbReference type="PROSITE" id="PS00409">
    <property type="entry name" value="PROKAR_NTER_METHYL"/>
    <property type="match status" value="1"/>
</dbReference>
<evidence type="ECO:0000256" key="2">
    <source>
        <dbReference type="SAM" id="MobiDB-lite"/>
    </source>
</evidence>
<keyword evidence="3" id="KW-0472">Membrane</keyword>
<organism evidence="5 6">
    <name type="scientific">Actomonas aquatica</name>
    <dbReference type="NCBI Taxonomy" id="2866162"/>
    <lineage>
        <taxon>Bacteria</taxon>
        <taxon>Pseudomonadati</taxon>
        <taxon>Verrucomicrobiota</taxon>
        <taxon>Opitutia</taxon>
        <taxon>Opitutales</taxon>
        <taxon>Opitutaceae</taxon>
        <taxon>Actomonas</taxon>
    </lineage>
</organism>
<keyword evidence="3" id="KW-1133">Transmembrane helix</keyword>
<keyword evidence="1" id="KW-0488">Methylation</keyword>
<dbReference type="SUPFAM" id="SSF54523">
    <property type="entry name" value="Pili subunits"/>
    <property type="match status" value="1"/>
</dbReference>
<dbReference type="PANTHER" id="PTHR30093">
    <property type="entry name" value="GENERAL SECRETION PATHWAY PROTEIN G"/>
    <property type="match status" value="1"/>
</dbReference>
<evidence type="ECO:0000256" key="1">
    <source>
        <dbReference type="ARBA" id="ARBA00022481"/>
    </source>
</evidence>
<feature type="transmembrane region" description="Helical" evidence="3">
    <location>
        <begin position="21"/>
        <end position="44"/>
    </location>
</feature>
<gene>
    <name evidence="5" type="ORF">K1X11_001800</name>
</gene>
<proteinExistence type="predicted"/>
<dbReference type="InterPro" id="IPR045584">
    <property type="entry name" value="Pilin-like"/>
</dbReference>
<sequence length="183" mass="19682">MSHLQRNPAFRVVRGPFCVRGFTLIELLVVIVIIGVLAGITLSVSAGVRARAARDRAAGELAVLSVGLEDYRRVLGEYPQGEDATGLLAALAGQARPNGEALNRRPFVAFEALTLADPDPTLAGNVLLDPWEQPYVYRSFRQGARSGYRLYSIGPDGLDVPPSATGALDEDAAPNRDNVYAHR</sequence>
<evidence type="ECO:0000313" key="6">
    <source>
        <dbReference type="Proteomes" id="UP000738431"/>
    </source>
</evidence>
<protein>
    <submittedName>
        <fullName evidence="5">Type II secretion system protein GspG</fullName>
    </submittedName>
</protein>
<name>A0ABZ1C8U6_9BACT</name>
<dbReference type="RefSeq" id="WP_324726058.1">
    <property type="nucleotide sequence ID" value="NZ_CP139781.1"/>
</dbReference>
<evidence type="ECO:0000259" key="4">
    <source>
        <dbReference type="Pfam" id="PF08334"/>
    </source>
</evidence>
<reference evidence="5 6" key="1">
    <citation type="submission" date="2023-12" db="EMBL/GenBank/DDBJ databases">
        <title>Description of an unclassified Opitutus bacterium of Verrucomicrobiota.</title>
        <authorList>
            <person name="Zhang D.-F."/>
        </authorList>
    </citation>
    <scope>NUCLEOTIDE SEQUENCE [LARGE SCALE GENOMIC DNA]</scope>
    <source>
        <strain evidence="5 6">WL0086</strain>
    </source>
</reference>
<dbReference type="Gene3D" id="3.30.700.10">
    <property type="entry name" value="Glycoprotein, Type 4 Pilin"/>
    <property type="match status" value="1"/>
</dbReference>
<dbReference type="InterPro" id="IPR000983">
    <property type="entry name" value="Bac_GSPG_pilin"/>
</dbReference>
<feature type="domain" description="Type II secretion system protein GspG C-terminal" evidence="4">
    <location>
        <begin position="51"/>
        <end position="158"/>
    </location>
</feature>
<evidence type="ECO:0000313" key="5">
    <source>
        <dbReference type="EMBL" id="WRQ88122.1"/>
    </source>
</evidence>